<comment type="caution">
    <text evidence="2">The sequence shown here is derived from an EMBL/GenBank/DDBJ whole genome shotgun (WGS) entry which is preliminary data.</text>
</comment>
<reference evidence="2 3" key="1">
    <citation type="journal article" date="2018" name="Front. Plant Sci.">
        <title>Red Clover (Trifolium pratense) and Zigzag Clover (T. medium) - A Picture of Genomic Similarities and Differences.</title>
        <authorList>
            <person name="Dluhosova J."/>
            <person name="Istvanek J."/>
            <person name="Nedelnik J."/>
            <person name="Repkova J."/>
        </authorList>
    </citation>
    <scope>NUCLEOTIDE SEQUENCE [LARGE SCALE GENOMIC DNA]</scope>
    <source>
        <strain evidence="3">cv. 10/8</strain>
        <tissue evidence="2">Leaf</tissue>
    </source>
</reference>
<sequence length="67" mass="8224">VRRVRGHKRERDAERPPRPQRRRWRQPVPEPEIHDEEALDLKPLQAEMPKEYDNDEEMHEAQYEPEA</sequence>
<dbReference type="Proteomes" id="UP000265520">
    <property type="component" value="Unassembled WGS sequence"/>
</dbReference>
<dbReference type="AlphaFoldDB" id="A0A392W367"/>
<feature type="region of interest" description="Disordered" evidence="1">
    <location>
        <begin position="1"/>
        <end position="67"/>
    </location>
</feature>
<dbReference type="EMBL" id="LXQA011365289">
    <property type="protein sequence ID" value="MCI94747.1"/>
    <property type="molecule type" value="Genomic_DNA"/>
</dbReference>
<accession>A0A392W367</accession>
<proteinExistence type="predicted"/>
<protein>
    <submittedName>
        <fullName evidence="2">Uncharacterized protein</fullName>
    </submittedName>
</protein>
<feature type="non-terminal residue" evidence="2">
    <location>
        <position position="67"/>
    </location>
</feature>
<organism evidence="2 3">
    <name type="scientific">Trifolium medium</name>
    <dbReference type="NCBI Taxonomy" id="97028"/>
    <lineage>
        <taxon>Eukaryota</taxon>
        <taxon>Viridiplantae</taxon>
        <taxon>Streptophyta</taxon>
        <taxon>Embryophyta</taxon>
        <taxon>Tracheophyta</taxon>
        <taxon>Spermatophyta</taxon>
        <taxon>Magnoliopsida</taxon>
        <taxon>eudicotyledons</taxon>
        <taxon>Gunneridae</taxon>
        <taxon>Pentapetalae</taxon>
        <taxon>rosids</taxon>
        <taxon>fabids</taxon>
        <taxon>Fabales</taxon>
        <taxon>Fabaceae</taxon>
        <taxon>Papilionoideae</taxon>
        <taxon>50 kb inversion clade</taxon>
        <taxon>NPAAA clade</taxon>
        <taxon>Hologalegina</taxon>
        <taxon>IRL clade</taxon>
        <taxon>Trifolieae</taxon>
        <taxon>Trifolium</taxon>
    </lineage>
</organism>
<feature type="compositionally biased region" description="Acidic residues" evidence="1">
    <location>
        <begin position="53"/>
        <end position="67"/>
    </location>
</feature>
<evidence type="ECO:0000256" key="1">
    <source>
        <dbReference type="SAM" id="MobiDB-lite"/>
    </source>
</evidence>
<feature type="non-terminal residue" evidence="2">
    <location>
        <position position="1"/>
    </location>
</feature>
<evidence type="ECO:0000313" key="2">
    <source>
        <dbReference type="EMBL" id="MCI94747.1"/>
    </source>
</evidence>
<name>A0A392W367_9FABA</name>
<evidence type="ECO:0000313" key="3">
    <source>
        <dbReference type="Proteomes" id="UP000265520"/>
    </source>
</evidence>
<keyword evidence="3" id="KW-1185">Reference proteome</keyword>